<keyword evidence="2" id="KW-1133">Transmembrane helix</keyword>
<gene>
    <name evidence="3" type="ORF">GCM10009560_29270</name>
</gene>
<evidence type="ECO:0000313" key="4">
    <source>
        <dbReference type="Proteomes" id="UP001501578"/>
    </source>
</evidence>
<evidence type="ECO:0000256" key="2">
    <source>
        <dbReference type="SAM" id="Phobius"/>
    </source>
</evidence>
<dbReference type="Proteomes" id="UP001501578">
    <property type="component" value="Unassembled WGS sequence"/>
</dbReference>
<dbReference type="EMBL" id="BAAAHQ010000012">
    <property type="protein sequence ID" value="GAA0927003.1"/>
    <property type="molecule type" value="Genomic_DNA"/>
</dbReference>
<keyword evidence="2" id="KW-0812">Transmembrane</keyword>
<organism evidence="3 4">
    <name type="scientific">Nonomuraea longicatena</name>
    <dbReference type="NCBI Taxonomy" id="83682"/>
    <lineage>
        <taxon>Bacteria</taxon>
        <taxon>Bacillati</taxon>
        <taxon>Actinomycetota</taxon>
        <taxon>Actinomycetes</taxon>
        <taxon>Streptosporangiales</taxon>
        <taxon>Streptosporangiaceae</taxon>
        <taxon>Nonomuraea</taxon>
    </lineage>
</organism>
<name>A0ABN1PED7_9ACTN</name>
<feature type="region of interest" description="Disordered" evidence="1">
    <location>
        <begin position="1"/>
        <end position="29"/>
    </location>
</feature>
<accession>A0ABN1PED7</accession>
<reference evidence="3 4" key="1">
    <citation type="journal article" date="2019" name="Int. J. Syst. Evol. Microbiol.">
        <title>The Global Catalogue of Microorganisms (GCM) 10K type strain sequencing project: providing services to taxonomists for standard genome sequencing and annotation.</title>
        <authorList>
            <consortium name="The Broad Institute Genomics Platform"/>
            <consortium name="The Broad Institute Genome Sequencing Center for Infectious Disease"/>
            <person name="Wu L."/>
            <person name="Ma J."/>
        </authorList>
    </citation>
    <scope>NUCLEOTIDE SEQUENCE [LARGE SCALE GENOMIC DNA]</scope>
    <source>
        <strain evidence="3 4">JCM 11136</strain>
    </source>
</reference>
<proteinExistence type="predicted"/>
<keyword evidence="4" id="KW-1185">Reference proteome</keyword>
<protein>
    <submittedName>
        <fullName evidence="3">Uncharacterized protein</fullName>
    </submittedName>
</protein>
<sequence>MGFPKKRPAESEPDAQPTRQKTTWSPYDESSRARGPIIFVVGGVAILGLLAGGLVVMWNMDSPSTAQSAPRRVSAPLPSAPPGEFGYAGSRKTDPQPLTVKELFGQKTITQGGRTYSLAATKKDKKCGDGVVGDKLVKALKAAKCSQMIRASYRDKSGKIMGTVGIANLSTSRNAAKVAAVGGKKREVYLKALPGKDSVTKKLGSGSGAAEVWTHGHYAVLVWFQKSDGSAPDKKSGKQLAQAADDVTKLTVFKALDARSVSGYPS</sequence>
<feature type="transmembrane region" description="Helical" evidence="2">
    <location>
        <begin position="37"/>
        <end position="58"/>
    </location>
</feature>
<comment type="caution">
    <text evidence="3">The sequence shown here is derived from an EMBL/GenBank/DDBJ whole genome shotgun (WGS) entry which is preliminary data.</text>
</comment>
<evidence type="ECO:0000256" key="1">
    <source>
        <dbReference type="SAM" id="MobiDB-lite"/>
    </source>
</evidence>
<keyword evidence="2" id="KW-0472">Membrane</keyword>
<evidence type="ECO:0000313" key="3">
    <source>
        <dbReference type="EMBL" id="GAA0927003.1"/>
    </source>
</evidence>
<dbReference type="RefSeq" id="WP_343950382.1">
    <property type="nucleotide sequence ID" value="NZ_BAAAHQ010000012.1"/>
</dbReference>